<reference evidence="3 4" key="1">
    <citation type="submission" date="2019-09" db="EMBL/GenBank/DDBJ databases">
        <title>Arthrobacter zafarii sp. nov., a moderately thermotolerant and halotolerant actinobacterium isolated from Cholistan desert soil of Pakistan.</title>
        <authorList>
            <person name="Amin A."/>
            <person name="Ahmed I."/>
            <person name="Khalid N."/>
            <person name="Schumann P."/>
            <person name="Busse H.J."/>
            <person name="Khan I.U."/>
            <person name="Li S."/>
            <person name="Li W.J."/>
        </authorList>
    </citation>
    <scope>NUCLEOTIDE SEQUENCE [LARGE SCALE GENOMIC DNA]</scope>
    <source>
        <strain evidence="3 4">NCCP-1664</strain>
    </source>
</reference>
<dbReference type="RefSeq" id="WP_225873813.1">
    <property type="nucleotide sequence ID" value="NZ_BKDJ01000013.1"/>
</dbReference>
<feature type="transmembrane region" description="Helical" evidence="1">
    <location>
        <begin position="90"/>
        <end position="115"/>
    </location>
</feature>
<dbReference type="InterPro" id="IPR009936">
    <property type="entry name" value="DUF1468"/>
</dbReference>
<dbReference type="EMBL" id="BKDJ01000013">
    <property type="protein sequence ID" value="GER23895.1"/>
    <property type="molecule type" value="Genomic_DNA"/>
</dbReference>
<proteinExistence type="predicted"/>
<keyword evidence="1" id="KW-0472">Membrane</keyword>
<sequence length="166" mass="17660">MTSVTEARPVRRLRRSIVAGQLVLAAVGAYVLAESAGLGLWNELGPGPGFFPCVLGAALVLLSVVWFFQERAGVQAAPAAEEADGSQVRSVMLSLVVLTAALPFIGFQLGVFLFLMYHLRLRARTSWIKSVLISLCGSVGVYYLFTLGLNVSLPEAAIVPLSLIGL</sequence>
<evidence type="ECO:0000259" key="2">
    <source>
        <dbReference type="Pfam" id="PF07331"/>
    </source>
</evidence>
<dbReference type="Pfam" id="PF07331">
    <property type="entry name" value="TctB"/>
    <property type="match status" value="1"/>
</dbReference>
<keyword evidence="1" id="KW-1133">Transmembrane helix</keyword>
<organism evidence="3 4">
    <name type="scientific">Zafaria cholistanensis</name>
    <dbReference type="NCBI Taxonomy" id="1682741"/>
    <lineage>
        <taxon>Bacteria</taxon>
        <taxon>Bacillati</taxon>
        <taxon>Actinomycetota</taxon>
        <taxon>Actinomycetes</taxon>
        <taxon>Micrococcales</taxon>
        <taxon>Micrococcaceae</taxon>
        <taxon>Zafaria</taxon>
    </lineage>
</organism>
<dbReference type="Proteomes" id="UP000325307">
    <property type="component" value="Unassembled WGS sequence"/>
</dbReference>
<feature type="transmembrane region" description="Helical" evidence="1">
    <location>
        <begin position="127"/>
        <end position="145"/>
    </location>
</feature>
<evidence type="ECO:0000313" key="3">
    <source>
        <dbReference type="EMBL" id="GER23895.1"/>
    </source>
</evidence>
<accession>A0A5A7NSQ8</accession>
<keyword evidence="1" id="KW-0812">Transmembrane</keyword>
<comment type="caution">
    <text evidence="3">The sequence shown here is derived from an EMBL/GenBank/DDBJ whole genome shotgun (WGS) entry which is preliminary data.</text>
</comment>
<feature type="domain" description="DUF1468" evidence="2">
    <location>
        <begin position="22"/>
        <end position="154"/>
    </location>
</feature>
<protein>
    <recommendedName>
        <fullName evidence="2">DUF1468 domain-containing protein</fullName>
    </recommendedName>
</protein>
<evidence type="ECO:0000313" key="4">
    <source>
        <dbReference type="Proteomes" id="UP000325307"/>
    </source>
</evidence>
<gene>
    <name evidence="3" type="ORF">NCCP1664_23900</name>
</gene>
<name>A0A5A7NSQ8_9MICC</name>
<evidence type="ECO:0000256" key="1">
    <source>
        <dbReference type="SAM" id="Phobius"/>
    </source>
</evidence>
<dbReference type="AlphaFoldDB" id="A0A5A7NSQ8"/>
<keyword evidence="4" id="KW-1185">Reference proteome</keyword>
<feature type="transmembrane region" description="Helical" evidence="1">
    <location>
        <begin position="49"/>
        <end position="69"/>
    </location>
</feature>